<proteinExistence type="predicted"/>
<feature type="transmembrane region" description="Helical" evidence="6">
    <location>
        <begin position="73"/>
        <end position="100"/>
    </location>
</feature>
<dbReference type="EMBL" id="JABAFD010000002">
    <property type="protein sequence ID" value="NME08909.1"/>
    <property type="molecule type" value="Genomic_DNA"/>
</dbReference>
<protein>
    <submittedName>
        <fullName evidence="7">Dicarboxylate/amino acid:cation symporter</fullName>
    </submittedName>
</protein>
<feature type="transmembrane region" description="Helical" evidence="6">
    <location>
        <begin position="312"/>
        <end position="331"/>
    </location>
</feature>
<dbReference type="RefSeq" id="WP_021428962.1">
    <property type="nucleotide sequence ID" value="NZ_BROK01000059.1"/>
</dbReference>
<feature type="transmembrane region" description="Helical" evidence="6">
    <location>
        <begin position="35"/>
        <end position="61"/>
    </location>
</feature>
<feature type="transmembrane region" description="Helical" evidence="6">
    <location>
        <begin position="210"/>
        <end position="232"/>
    </location>
</feature>
<dbReference type="PANTHER" id="PTHR42865">
    <property type="entry name" value="PROTON/GLUTAMATE-ASPARTATE SYMPORTER"/>
    <property type="match status" value="1"/>
</dbReference>
<organism evidence="7 8">
    <name type="scientific">Paraclostridium bifermentans</name>
    <name type="common">Clostridium bifermentans</name>
    <dbReference type="NCBI Taxonomy" id="1490"/>
    <lineage>
        <taxon>Bacteria</taxon>
        <taxon>Bacillati</taxon>
        <taxon>Bacillota</taxon>
        <taxon>Clostridia</taxon>
        <taxon>Peptostreptococcales</taxon>
        <taxon>Peptostreptococcaceae</taxon>
        <taxon>Paraclostridium</taxon>
    </lineage>
</organism>
<dbReference type="SUPFAM" id="SSF118215">
    <property type="entry name" value="Proton glutamate symport protein"/>
    <property type="match status" value="1"/>
</dbReference>
<name>A0AA44DK04_PARBF</name>
<gene>
    <name evidence="7" type="ORF">HF875_05225</name>
</gene>
<keyword evidence="2" id="KW-0813">Transport</keyword>
<dbReference type="InterPro" id="IPR036458">
    <property type="entry name" value="Na:dicarbo_symporter_sf"/>
</dbReference>
<reference evidence="7 8" key="1">
    <citation type="submission" date="2020-04" db="EMBL/GenBank/DDBJ databases">
        <authorList>
            <person name="Hitch T.C.A."/>
            <person name="Wylensek D."/>
            <person name="Clavel T."/>
        </authorList>
    </citation>
    <scope>NUCLEOTIDE SEQUENCE [LARGE SCALE GENOMIC DNA]</scope>
    <source>
        <strain evidence="7 8">Med78_4-601-WT-2</strain>
    </source>
</reference>
<comment type="subcellular location">
    <subcellularLocation>
        <location evidence="1">Membrane</location>
        <topology evidence="1">Multi-pass membrane protein</topology>
    </subcellularLocation>
</comment>
<accession>A0AA44DK04</accession>
<keyword evidence="4 6" id="KW-1133">Transmembrane helix</keyword>
<dbReference type="InterPro" id="IPR001991">
    <property type="entry name" value="Na-dicarboxylate_symporter"/>
</dbReference>
<evidence type="ECO:0000256" key="6">
    <source>
        <dbReference type="SAM" id="Phobius"/>
    </source>
</evidence>
<dbReference type="Gene3D" id="1.10.3860.10">
    <property type="entry name" value="Sodium:dicarboxylate symporter"/>
    <property type="match status" value="1"/>
</dbReference>
<dbReference type="PANTHER" id="PTHR42865:SF8">
    <property type="entry name" value="SERINE_THREONINE TRANSPORTER SSTT"/>
    <property type="match status" value="1"/>
</dbReference>
<evidence type="ECO:0000313" key="8">
    <source>
        <dbReference type="Proteomes" id="UP000573963"/>
    </source>
</evidence>
<dbReference type="GO" id="GO:0005886">
    <property type="term" value="C:plasma membrane"/>
    <property type="evidence" value="ECO:0007669"/>
    <property type="project" value="TreeGrafter"/>
</dbReference>
<dbReference type="GO" id="GO:0005295">
    <property type="term" value="F:neutral L-amino acid:sodium symporter activity"/>
    <property type="evidence" value="ECO:0007669"/>
    <property type="project" value="TreeGrafter"/>
</dbReference>
<keyword evidence="5 6" id="KW-0472">Membrane</keyword>
<feature type="transmembrane region" description="Helical" evidence="6">
    <location>
        <begin position="174"/>
        <end position="198"/>
    </location>
</feature>
<dbReference type="GO" id="GO:0032329">
    <property type="term" value="P:serine transport"/>
    <property type="evidence" value="ECO:0007669"/>
    <property type="project" value="TreeGrafter"/>
</dbReference>
<evidence type="ECO:0000256" key="1">
    <source>
        <dbReference type="ARBA" id="ARBA00004141"/>
    </source>
</evidence>
<dbReference type="AlphaFoldDB" id="A0AA44DK04"/>
<feature type="transmembrane region" description="Helical" evidence="6">
    <location>
        <begin position="12"/>
        <end position="29"/>
    </location>
</feature>
<sequence>MTKAKKKIGLVPKLIIAIILGIIIGSYAPKGVIEILVTISGLFASFLQFVIPFIILGFVTAGIADLTSGAGKLLGITTGIAYCSTIIAGLLAYTVAITIFPSFINASSAGAIGDPNAGMLSPIFTIPLEPMLDVTAAIVFAFMMGLGISALRGRGRGEGLFNIAMDFQEIIKSTLAKIIIPLLPLYIAGTFANITFAGQVWDILKIFGKVYLIVIPLHIIYICFQFTLAGTYTKKNPIQLLKNQIPGYLTAVGTQSSAATIPVNVECAEKNGVSKQIREFVVPLCATIHLAGSIISVTSFTVAVLMMNQMNYSLAVILPYLLMLGVAMVAAPGAPGGAIMSALPFLPMVGIPSDGGLASLMIALYITQDSFGTAANVSGDNAIAVVIDEINDKSIKREKKKEYKEVNA</sequence>
<dbReference type="Proteomes" id="UP000573963">
    <property type="component" value="Unassembled WGS sequence"/>
</dbReference>
<feature type="transmembrane region" description="Helical" evidence="6">
    <location>
        <begin position="134"/>
        <end position="153"/>
    </location>
</feature>
<evidence type="ECO:0000256" key="5">
    <source>
        <dbReference type="ARBA" id="ARBA00023136"/>
    </source>
</evidence>
<evidence type="ECO:0000313" key="7">
    <source>
        <dbReference type="EMBL" id="NME08909.1"/>
    </source>
</evidence>
<feature type="transmembrane region" description="Helical" evidence="6">
    <location>
        <begin position="343"/>
        <end position="366"/>
    </location>
</feature>
<comment type="caution">
    <text evidence="7">The sequence shown here is derived from an EMBL/GenBank/DDBJ whole genome shotgun (WGS) entry which is preliminary data.</text>
</comment>
<dbReference type="Pfam" id="PF00375">
    <property type="entry name" value="SDF"/>
    <property type="match status" value="1"/>
</dbReference>
<keyword evidence="3 6" id="KW-0812">Transmembrane</keyword>
<evidence type="ECO:0000256" key="3">
    <source>
        <dbReference type="ARBA" id="ARBA00022692"/>
    </source>
</evidence>
<evidence type="ECO:0000256" key="2">
    <source>
        <dbReference type="ARBA" id="ARBA00022448"/>
    </source>
</evidence>
<evidence type="ECO:0000256" key="4">
    <source>
        <dbReference type="ARBA" id="ARBA00022989"/>
    </source>
</evidence>
<dbReference type="PRINTS" id="PR00173">
    <property type="entry name" value="EDTRNSPORT"/>
</dbReference>